<dbReference type="Pfam" id="PF03724">
    <property type="entry name" value="META"/>
    <property type="match status" value="1"/>
</dbReference>
<organism evidence="3 4">
    <name type="scientific">Xenorhabdus khoisanae</name>
    <dbReference type="NCBI Taxonomy" id="880157"/>
    <lineage>
        <taxon>Bacteria</taxon>
        <taxon>Pseudomonadati</taxon>
        <taxon>Pseudomonadota</taxon>
        <taxon>Gammaproteobacteria</taxon>
        <taxon>Enterobacterales</taxon>
        <taxon>Morganellaceae</taxon>
        <taxon>Xenorhabdus</taxon>
    </lineage>
</organism>
<proteinExistence type="predicted"/>
<dbReference type="InterPro" id="IPR005184">
    <property type="entry name" value="DUF306_Meta_HslJ"/>
</dbReference>
<dbReference type="PANTHER" id="PTHR35535">
    <property type="entry name" value="HEAT SHOCK PROTEIN HSLJ"/>
    <property type="match status" value="1"/>
</dbReference>
<feature type="signal peptide" evidence="1">
    <location>
        <begin position="1"/>
        <end position="24"/>
    </location>
</feature>
<name>A0A0J5INH2_9GAMM</name>
<dbReference type="PATRIC" id="fig|880157.4.peg.2690"/>
<dbReference type="Proteomes" id="UP000036277">
    <property type="component" value="Unassembled WGS sequence"/>
</dbReference>
<comment type="caution">
    <text evidence="3">The sequence shown here is derived from an EMBL/GenBank/DDBJ whole genome shotgun (WGS) entry which is preliminary data.</text>
</comment>
<dbReference type="OrthoDB" id="5600341at2"/>
<dbReference type="PROSITE" id="PS51257">
    <property type="entry name" value="PROKAR_LIPOPROTEIN"/>
    <property type="match status" value="1"/>
</dbReference>
<dbReference type="Gene3D" id="2.40.128.270">
    <property type="match status" value="1"/>
</dbReference>
<dbReference type="PANTHER" id="PTHR35535:SF1">
    <property type="entry name" value="HEAT SHOCK PROTEIN HSLJ"/>
    <property type="match status" value="1"/>
</dbReference>
<dbReference type="InterPro" id="IPR053147">
    <property type="entry name" value="Hsp_HslJ-like"/>
</dbReference>
<accession>A0A0J5INH2</accession>
<keyword evidence="1" id="KW-0732">Signal</keyword>
<dbReference type="AlphaFoldDB" id="A0A0J5INH2"/>
<evidence type="ECO:0000256" key="1">
    <source>
        <dbReference type="SAM" id="SignalP"/>
    </source>
</evidence>
<evidence type="ECO:0000259" key="2">
    <source>
        <dbReference type="Pfam" id="PF03724"/>
    </source>
</evidence>
<dbReference type="RefSeq" id="WP_047963713.1">
    <property type="nucleotide sequence ID" value="NZ_CAWMBG010000079.1"/>
</dbReference>
<protein>
    <recommendedName>
        <fullName evidence="2">DUF306 domain-containing protein</fullName>
    </recommendedName>
</protein>
<dbReference type="EMBL" id="LFCV01000079">
    <property type="protein sequence ID" value="KMJ44770.1"/>
    <property type="molecule type" value="Genomic_DNA"/>
</dbReference>
<reference evidence="3 4" key="1">
    <citation type="submission" date="2015-06" db="EMBL/GenBank/DDBJ databases">
        <title>Draft Whole-Genome Sequence of the Entomopathogenic Bacterium Xenorhabdus khoisanae.</title>
        <authorList>
            <person name="Naidoo S."/>
            <person name="Featherston J."/>
            <person name="Gray V.M."/>
        </authorList>
    </citation>
    <scope>NUCLEOTIDE SEQUENCE [LARGE SCALE GENOMIC DNA]</scope>
    <source>
        <strain evidence="3 4">MCB</strain>
    </source>
</reference>
<feature type="chain" id="PRO_5005261677" description="DUF306 domain-containing protein" evidence="1">
    <location>
        <begin position="25"/>
        <end position="144"/>
    </location>
</feature>
<dbReference type="InterPro" id="IPR038670">
    <property type="entry name" value="HslJ-like_sf"/>
</dbReference>
<evidence type="ECO:0000313" key="4">
    <source>
        <dbReference type="Proteomes" id="UP000036277"/>
    </source>
</evidence>
<sequence length="144" mass="15791">MKKAIPLVVATLLLTACQSSGVNATGNVSVRDLKNHHFALVSVNSEEVSNKEDSKLSIAFDERMGISGAMCNSFGGISKLKNNILTVKILNNSRIYCINERLNQWDNVLIEMLTKGAKVSLIGKQLTLVNGKNTLVYILRDLDQ</sequence>
<dbReference type="STRING" id="880157.AB204_12600"/>
<keyword evidence="4" id="KW-1185">Reference proteome</keyword>
<feature type="domain" description="DUF306" evidence="2">
    <location>
        <begin position="32"/>
        <end position="134"/>
    </location>
</feature>
<gene>
    <name evidence="3" type="ORF">AB204_12600</name>
</gene>
<evidence type="ECO:0000313" key="3">
    <source>
        <dbReference type="EMBL" id="KMJ44770.1"/>
    </source>
</evidence>